<organism evidence="2 3">
    <name type="scientific">Terrisporobacter petrolearius</name>
    <dbReference type="NCBI Taxonomy" id="1460447"/>
    <lineage>
        <taxon>Bacteria</taxon>
        <taxon>Bacillati</taxon>
        <taxon>Bacillota</taxon>
        <taxon>Clostridia</taxon>
        <taxon>Peptostreptococcales</taxon>
        <taxon>Peptostreptococcaceae</taxon>
        <taxon>Terrisporobacter</taxon>
    </lineage>
</organism>
<evidence type="ECO:0000256" key="1">
    <source>
        <dbReference type="SAM" id="Phobius"/>
    </source>
</evidence>
<accession>A0ABZ3FFN9</accession>
<keyword evidence="1" id="KW-0472">Membrane</keyword>
<evidence type="ECO:0000313" key="2">
    <source>
        <dbReference type="EMBL" id="XAM41788.1"/>
    </source>
</evidence>
<keyword evidence="3" id="KW-1185">Reference proteome</keyword>
<protein>
    <submittedName>
        <fullName evidence="2">Uncharacterized protein</fullName>
    </submittedName>
</protein>
<gene>
    <name evidence="2" type="ORF">TPELB_21010</name>
</gene>
<keyword evidence="1" id="KW-1133">Transmembrane helix</keyword>
<feature type="transmembrane region" description="Helical" evidence="1">
    <location>
        <begin position="12"/>
        <end position="37"/>
    </location>
</feature>
<name>A0ABZ3FFN9_9FIRM</name>
<dbReference type="EMBL" id="CP154622">
    <property type="protein sequence ID" value="XAM41788.1"/>
    <property type="molecule type" value="Genomic_DNA"/>
</dbReference>
<dbReference type="RefSeq" id="WP_343336951.1">
    <property type="nucleotide sequence ID" value="NZ_CP154622.1"/>
</dbReference>
<evidence type="ECO:0000313" key="3">
    <source>
        <dbReference type="Proteomes" id="UP001477947"/>
    </source>
</evidence>
<proteinExistence type="predicted"/>
<dbReference type="Proteomes" id="UP001477947">
    <property type="component" value="Chromosome"/>
</dbReference>
<sequence>MKNNKDNKLLKIILGILITISAIYMVILIICLSPYVTKFLNNYYVIEPNDLPNYSDMFNSLFVTINIIVTSIFSYVIYKIYVQQYNTSYNADVAGSATMLYYALKFNLISSTCNFLNNNIDDLIPELYLNKKESNGDKYIIQNSIGIINTSFKGFIGFNRIVEFEEYLKPVVGNIKNESTRMKLFTICEDIRVYYSKTNQMEMNASLVYIFPIKLIESKKLMERSSKQWIYILYNMYHDDWCDLNEDYKILMNTLREISKSKK</sequence>
<feature type="transmembrane region" description="Helical" evidence="1">
    <location>
        <begin position="57"/>
        <end position="78"/>
    </location>
</feature>
<reference evidence="2 3" key="1">
    <citation type="submission" date="2024-04" db="EMBL/GenBank/DDBJ databases">
        <title>Isolation and characterization of novel acetogenic strains of the genera Terrisporobacter and Acetoanaerobium.</title>
        <authorList>
            <person name="Boeer T."/>
            <person name="Schueler M.A."/>
            <person name="Lueschen A."/>
            <person name="Eysell L."/>
            <person name="Droege J."/>
            <person name="Heinemann M."/>
            <person name="Engelhardt L."/>
            <person name="Basen M."/>
            <person name="Daniel R."/>
        </authorList>
    </citation>
    <scope>NUCLEOTIDE SEQUENCE [LARGE SCALE GENOMIC DNA]</scope>
    <source>
        <strain evidence="2 3">ELB</strain>
    </source>
</reference>
<keyword evidence="1" id="KW-0812">Transmembrane</keyword>